<feature type="compositionally biased region" description="Basic and acidic residues" evidence="4">
    <location>
        <begin position="855"/>
        <end position="866"/>
    </location>
</feature>
<feature type="compositionally biased region" description="Basic and acidic residues" evidence="4">
    <location>
        <begin position="1025"/>
        <end position="1034"/>
    </location>
</feature>
<comment type="caution">
    <text evidence="6">The sequence shown here is derived from an EMBL/GenBank/DDBJ whole genome shotgun (WGS) entry which is preliminary data.</text>
</comment>
<dbReference type="InterPro" id="IPR013087">
    <property type="entry name" value="Znf_C2H2_type"/>
</dbReference>
<evidence type="ECO:0000313" key="7">
    <source>
        <dbReference type="Proteomes" id="UP000288216"/>
    </source>
</evidence>
<dbReference type="GO" id="GO:0005634">
    <property type="term" value="C:nucleus"/>
    <property type="evidence" value="ECO:0007669"/>
    <property type="project" value="TreeGrafter"/>
</dbReference>
<feature type="region of interest" description="Disordered" evidence="4">
    <location>
        <begin position="1"/>
        <end position="25"/>
    </location>
</feature>
<feature type="compositionally biased region" description="Basic and acidic residues" evidence="4">
    <location>
        <begin position="724"/>
        <end position="747"/>
    </location>
</feature>
<feature type="compositionally biased region" description="Basic residues" evidence="4">
    <location>
        <begin position="10"/>
        <end position="21"/>
    </location>
</feature>
<feature type="region of interest" description="Disordered" evidence="4">
    <location>
        <begin position="694"/>
        <end position="869"/>
    </location>
</feature>
<protein>
    <recommendedName>
        <fullName evidence="5">C2H2-type domain-containing protein</fullName>
    </recommendedName>
</protein>
<organism evidence="6 7">
    <name type="scientific">Scyliorhinus torazame</name>
    <name type="common">Cloudy catshark</name>
    <name type="synonym">Catulus torazame</name>
    <dbReference type="NCBI Taxonomy" id="75743"/>
    <lineage>
        <taxon>Eukaryota</taxon>
        <taxon>Metazoa</taxon>
        <taxon>Chordata</taxon>
        <taxon>Craniata</taxon>
        <taxon>Vertebrata</taxon>
        <taxon>Chondrichthyes</taxon>
        <taxon>Elasmobranchii</taxon>
        <taxon>Galeomorphii</taxon>
        <taxon>Galeoidea</taxon>
        <taxon>Carcharhiniformes</taxon>
        <taxon>Scyliorhinidae</taxon>
        <taxon>Scyliorhinus</taxon>
    </lineage>
</organism>
<reference evidence="6 7" key="1">
    <citation type="journal article" date="2018" name="Nat. Ecol. Evol.">
        <title>Shark genomes provide insights into elasmobranch evolution and the origin of vertebrates.</title>
        <authorList>
            <person name="Hara Y"/>
            <person name="Yamaguchi K"/>
            <person name="Onimaru K"/>
            <person name="Kadota M"/>
            <person name="Koyanagi M"/>
            <person name="Keeley SD"/>
            <person name="Tatsumi K"/>
            <person name="Tanaka K"/>
            <person name="Motone F"/>
            <person name="Kageyama Y"/>
            <person name="Nozu R"/>
            <person name="Adachi N"/>
            <person name="Nishimura O"/>
            <person name="Nakagawa R"/>
            <person name="Tanegashima C"/>
            <person name="Kiyatake I"/>
            <person name="Matsumoto R"/>
            <person name="Murakumo K"/>
            <person name="Nishida K"/>
            <person name="Terakita A"/>
            <person name="Kuratani S"/>
            <person name="Sato K"/>
            <person name="Hyodo S Kuraku.S."/>
        </authorList>
    </citation>
    <scope>NUCLEOTIDE SEQUENCE [LARGE SCALE GENOMIC DNA]</scope>
</reference>
<sequence>MKMKNNLEIKRRKNKMKKQKGRNGEELCDYAEKEKAIAKALEDLKANFYCELCDKQYYKHQEFDNHINSYDHAHKQRLKELKQREFARNVASKSRKDEKKQEKALKRLHELAELRKQVGCAPGSGPMFKSTTVAVKNASGKNQQHANLDARGTDRKSADPETGIAGSMEESSRGKNKLSRSNTSEIWRAEHCMMGKQTCRQKIGFSFSFPKKVPVKLESSAAVFCDNGEEGSSKMNISHKRKINCNTYNAQTSSNIETYADLDVKPESSKHQQENNFCTNAMSLVKEGSQDLIMKECNSAAESSFSSCTSQVQCKNKPKLPFVESVSITNQNTLYKVGTKEEKNSEIDGSGCLHPIEDKNGNDVNLSNEVSSSLVEVETSTRAIELTQKDDVTEEFLGRLSENCCSRHAETEIAGVQNNPCIRRRPNAPFFPVVSKDQSTVLQWPSEMLNFTNTEPSITFCCNPLYFDFRTSRAKGCVEEIKPKANDIKASHISLKDLSGPAKRSLLSSFSEMKPGGSHFYGQGAMSRDEVYSTLHKSDFEKTQNICSDQAIGLEPHYNGTGQEESIKEFASYLKSKNWKKHKKSSRHLRHKQRKKETETKSYIHWKGEKEHSCIYKKMKKRKLSVEWKNQDNMEVDGGSSSSGTNELPGEDNTTDAVEYRPGEEKVQNEYSEGCPEQFEVKCDQNNVVSGKLAKTQKKIDHNNRKRDTLQSNWNDRVCNTNNETREKGESSEDNGERDGFLPKSERIGCNQHKQCSMSRDSSRDCHSSGTLCSCKSKQRSRNDGYNSFSDMEYSDQQSDERHLVKRGYESLNGKPAIIHHRRSRHRNSSSPNGDHKQCPNSSYRSWNQVGSSNSDHRHNHREESRRRKQLCQARHNLKSKMSERENSKCFSADELQPCFSSCQGNLCENTTPNAPRQDKNMINISHSTVEQAEEDCSSVFKLSAGTFAEDYHSKINNQFLDTEVSKMTYDRQELDEHTKNRFSEMWIKHKDPSENLLFPGLSFVLNDDTVLPQSEKVPAMKARSQRDGIHQKQTDPYGDSIKDIKPSLNEVFLCHYKSAPETHAERSSWLQDNSNIPHCNNQQAPQSEAASILDNHTQSTEQVYKTFSPLSQTISFTPEEIEKYRQLQIQAQQHIEQQKLKQDIDNVTGSQYNGRMRFLVLYDSLFIPRKT</sequence>
<feature type="region of interest" description="Disordered" evidence="4">
    <location>
        <begin position="1019"/>
        <end position="1041"/>
    </location>
</feature>
<dbReference type="GO" id="GO:0008270">
    <property type="term" value="F:zinc ion binding"/>
    <property type="evidence" value="ECO:0007669"/>
    <property type="project" value="UniProtKB-KW"/>
</dbReference>
<evidence type="ECO:0000256" key="4">
    <source>
        <dbReference type="SAM" id="MobiDB-lite"/>
    </source>
</evidence>
<dbReference type="Proteomes" id="UP000288216">
    <property type="component" value="Unassembled WGS sequence"/>
</dbReference>
<dbReference type="InterPro" id="IPR052445">
    <property type="entry name" value="ZnF-G_patch_domain"/>
</dbReference>
<evidence type="ECO:0000259" key="5">
    <source>
        <dbReference type="PROSITE" id="PS00028"/>
    </source>
</evidence>
<feature type="compositionally biased region" description="Polar residues" evidence="4">
    <location>
        <begin position="137"/>
        <end position="146"/>
    </location>
</feature>
<evidence type="ECO:0000256" key="3">
    <source>
        <dbReference type="ARBA" id="ARBA00022833"/>
    </source>
</evidence>
<keyword evidence="2" id="KW-0863">Zinc-finger</keyword>
<dbReference type="AlphaFoldDB" id="A0A401PMQ8"/>
<feature type="compositionally biased region" description="Basic and acidic residues" evidence="4">
    <location>
        <begin position="658"/>
        <end position="668"/>
    </location>
</feature>
<dbReference type="OMA" id="EVFLCHY"/>
<feature type="region of interest" description="Disordered" evidence="4">
    <location>
        <begin position="137"/>
        <end position="181"/>
    </location>
</feature>
<evidence type="ECO:0000256" key="2">
    <source>
        <dbReference type="ARBA" id="ARBA00022771"/>
    </source>
</evidence>
<feature type="region of interest" description="Disordered" evidence="4">
    <location>
        <begin position="581"/>
        <end position="601"/>
    </location>
</feature>
<dbReference type="STRING" id="75743.A0A401PMQ8"/>
<dbReference type="PANTHER" id="PTHR17614:SF14">
    <property type="entry name" value="G PATCH DOMAIN-CONTAINING PROTEIN 8-LIKE ISOFORM X5"/>
    <property type="match status" value="1"/>
</dbReference>
<gene>
    <name evidence="6" type="ORF">scyTo_0003496</name>
</gene>
<dbReference type="SUPFAM" id="SSF57667">
    <property type="entry name" value="beta-beta-alpha zinc fingers"/>
    <property type="match status" value="1"/>
</dbReference>
<feature type="compositionally biased region" description="Polar residues" evidence="4">
    <location>
        <begin position="839"/>
        <end position="854"/>
    </location>
</feature>
<accession>A0A401PMQ8</accession>
<feature type="compositionally biased region" description="Basic residues" evidence="4">
    <location>
        <begin position="581"/>
        <end position="595"/>
    </location>
</feature>
<name>A0A401PMQ8_SCYTO</name>
<dbReference type="PROSITE" id="PS00028">
    <property type="entry name" value="ZINC_FINGER_C2H2_1"/>
    <property type="match status" value="1"/>
</dbReference>
<feature type="compositionally biased region" description="Basic residues" evidence="4">
    <location>
        <begin position="818"/>
        <end position="828"/>
    </location>
</feature>
<dbReference type="OrthoDB" id="4822at2759"/>
<feature type="region of interest" description="Disordered" evidence="4">
    <location>
        <begin position="630"/>
        <end position="673"/>
    </location>
</feature>
<feature type="compositionally biased region" description="Basic and acidic residues" evidence="4">
    <location>
        <begin position="799"/>
        <end position="809"/>
    </location>
</feature>
<keyword evidence="1" id="KW-0479">Metal-binding</keyword>
<proteinExistence type="predicted"/>
<dbReference type="InterPro" id="IPR036236">
    <property type="entry name" value="Znf_C2H2_sf"/>
</dbReference>
<dbReference type="EMBL" id="BFAA01000961">
    <property type="protein sequence ID" value="GCB74406.1"/>
    <property type="molecule type" value="Genomic_DNA"/>
</dbReference>
<evidence type="ECO:0000313" key="6">
    <source>
        <dbReference type="EMBL" id="GCB74406.1"/>
    </source>
</evidence>
<feature type="domain" description="C2H2-type" evidence="5">
    <location>
        <begin position="50"/>
        <end position="72"/>
    </location>
</feature>
<evidence type="ECO:0000256" key="1">
    <source>
        <dbReference type="ARBA" id="ARBA00022723"/>
    </source>
</evidence>
<feature type="compositionally biased region" description="Polar residues" evidence="4">
    <location>
        <begin position="710"/>
        <end position="723"/>
    </location>
</feature>
<keyword evidence="7" id="KW-1185">Reference proteome</keyword>
<feature type="compositionally biased region" description="Basic and acidic residues" evidence="4">
    <location>
        <begin position="698"/>
        <end position="709"/>
    </location>
</feature>
<dbReference type="PANTHER" id="PTHR17614">
    <property type="entry name" value="ZINC FINGER-CONTAINING"/>
    <property type="match status" value="1"/>
</dbReference>
<keyword evidence="3" id="KW-0862">Zinc</keyword>